<feature type="compositionally biased region" description="Basic and acidic residues" evidence="2">
    <location>
        <begin position="315"/>
        <end position="330"/>
    </location>
</feature>
<dbReference type="AlphaFoldDB" id="A0A8S1SBI7"/>
<dbReference type="OMA" id="QRRINQG"/>
<feature type="compositionally biased region" description="Polar residues" evidence="2">
    <location>
        <begin position="364"/>
        <end position="390"/>
    </location>
</feature>
<reference evidence="3" key="1">
    <citation type="submission" date="2021-01" db="EMBL/GenBank/DDBJ databases">
        <authorList>
            <consortium name="Genoscope - CEA"/>
            <person name="William W."/>
        </authorList>
    </citation>
    <scope>NUCLEOTIDE SEQUENCE</scope>
</reference>
<keyword evidence="1" id="KW-0175">Coiled coil</keyword>
<feature type="compositionally biased region" description="Polar residues" evidence="2">
    <location>
        <begin position="411"/>
        <end position="435"/>
    </location>
</feature>
<name>A0A8S1SBI7_PAROT</name>
<dbReference type="EMBL" id="CAJJDP010000008">
    <property type="protein sequence ID" value="CAD8138421.1"/>
    <property type="molecule type" value="Genomic_DNA"/>
</dbReference>
<dbReference type="Proteomes" id="UP000683925">
    <property type="component" value="Unassembled WGS sequence"/>
</dbReference>
<accession>A0A8S1SBI7</accession>
<evidence type="ECO:0000256" key="2">
    <source>
        <dbReference type="SAM" id="MobiDB-lite"/>
    </source>
</evidence>
<evidence type="ECO:0000256" key="1">
    <source>
        <dbReference type="SAM" id="Coils"/>
    </source>
</evidence>
<comment type="caution">
    <text evidence="3">The sequence shown here is derived from an EMBL/GenBank/DDBJ whole genome shotgun (WGS) entry which is preliminary data.</text>
</comment>
<feature type="compositionally biased region" description="Low complexity" evidence="2">
    <location>
        <begin position="487"/>
        <end position="498"/>
    </location>
</feature>
<feature type="compositionally biased region" description="Polar residues" evidence="2">
    <location>
        <begin position="511"/>
        <end position="527"/>
    </location>
</feature>
<evidence type="ECO:0000313" key="3">
    <source>
        <dbReference type="EMBL" id="CAD8138421.1"/>
    </source>
</evidence>
<proteinExistence type="predicted"/>
<keyword evidence="4" id="KW-1185">Reference proteome</keyword>
<sequence length="527" mass="61622">MSFKNTQQYKDQKFTNHLNDCEAISEIKVKLENVPENPAQLDDQAAELIESQSQIKFFLEELDNKQQDEFQQDIKDDEVEEYEPILNTQTQVDQKLIYQQQQQQKQKQIETFQQVKEKLQSKQIEPLPSDNKLNQDIIQDDIDISQSKLCKSLLKNINDQGNNEDTELIAQLYSEINEMRQRNKEMQIQKDFYQSELKRVQEQYQKDLNKQKQIFENEIASLKAQISLAKKLTKQETQNLTTVTFQERQVILKDLMNKIKEQQDKVQQDKVQEGHLNFNEKPVNHIKQNNELTLNPQIQNQKLLQVVDLEHEKLQDADKASQKEEPQQVDKKKKNAKQQESPQKQKIAVEKQVNPPPPKKSTKQVRNTNPEIKQDQQKQAPQVKAENQNESNRDALLNKQAAENPDDFFNRLSNQSQQIGQDSQVVFQGQKNQVKQTKEDHKEENLNQAELETSEKQKKQETLQNPIDDNLLSNEKKSQMAQQDPFSQNHSQIQNQNSVKAQKQIPKQRRINQGGNSIQNVPSSLFD</sequence>
<feature type="compositionally biased region" description="Polar residues" evidence="2">
    <location>
        <begin position="462"/>
        <end position="486"/>
    </location>
</feature>
<feature type="region of interest" description="Disordered" evidence="2">
    <location>
        <begin position="315"/>
        <end position="527"/>
    </location>
</feature>
<dbReference type="OrthoDB" id="308089at2759"/>
<evidence type="ECO:0000313" key="4">
    <source>
        <dbReference type="Proteomes" id="UP000683925"/>
    </source>
</evidence>
<organism evidence="3 4">
    <name type="scientific">Paramecium octaurelia</name>
    <dbReference type="NCBI Taxonomy" id="43137"/>
    <lineage>
        <taxon>Eukaryota</taxon>
        <taxon>Sar</taxon>
        <taxon>Alveolata</taxon>
        <taxon>Ciliophora</taxon>
        <taxon>Intramacronucleata</taxon>
        <taxon>Oligohymenophorea</taxon>
        <taxon>Peniculida</taxon>
        <taxon>Parameciidae</taxon>
        <taxon>Paramecium</taxon>
    </lineage>
</organism>
<protein>
    <submittedName>
        <fullName evidence="3">Uncharacterized protein</fullName>
    </submittedName>
</protein>
<feature type="coiled-coil region" evidence="1">
    <location>
        <begin position="162"/>
        <end position="272"/>
    </location>
</feature>
<gene>
    <name evidence="3" type="ORF">POCTA_138.1.T0090371</name>
</gene>
<feature type="compositionally biased region" description="Basic and acidic residues" evidence="2">
    <location>
        <begin position="436"/>
        <end position="445"/>
    </location>
</feature>